<dbReference type="InterPro" id="IPR027417">
    <property type="entry name" value="P-loop_NTPase"/>
</dbReference>
<dbReference type="Pfam" id="PF00271">
    <property type="entry name" value="Helicase_C"/>
    <property type="match status" value="1"/>
</dbReference>
<dbReference type="InterPro" id="IPR000330">
    <property type="entry name" value="SNF2_N"/>
</dbReference>
<keyword evidence="4" id="KW-0067">ATP-binding</keyword>
<dbReference type="Proteomes" id="UP001597286">
    <property type="component" value="Unassembled WGS sequence"/>
</dbReference>
<dbReference type="SMART" id="SM00490">
    <property type="entry name" value="HELICc"/>
    <property type="match status" value="1"/>
</dbReference>
<dbReference type="EC" id="3.6.4.-" evidence="4"/>
<feature type="domain" description="Helicase C-terminal" evidence="3">
    <location>
        <begin position="767"/>
        <end position="924"/>
    </location>
</feature>
<dbReference type="PROSITE" id="PS51194">
    <property type="entry name" value="HELICASE_CTER"/>
    <property type="match status" value="1"/>
</dbReference>
<dbReference type="CDD" id="cd18793">
    <property type="entry name" value="SF2_C_SNF"/>
    <property type="match status" value="1"/>
</dbReference>
<accession>A0ABW4P437</accession>
<dbReference type="Pfam" id="PF12419">
    <property type="entry name" value="DUF3670"/>
    <property type="match status" value="1"/>
</dbReference>
<dbReference type="GO" id="GO:0016787">
    <property type="term" value="F:hydrolase activity"/>
    <property type="evidence" value="ECO:0007669"/>
    <property type="project" value="UniProtKB-KW"/>
</dbReference>
<gene>
    <name evidence="4" type="ORF">ACFSJG_11220</name>
</gene>
<name>A0ABW4P437_9NOCA</name>
<dbReference type="InterPro" id="IPR001650">
    <property type="entry name" value="Helicase_C-like"/>
</dbReference>
<dbReference type="RefSeq" id="WP_378485316.1">
    <property type="nucleotide sequence ID" value="NZ_JBHUFB010000010.1"/>
</dbReference>
<dbReference type="InterPro" id="IPR022138">
    <property type="entry name" value="DUF3670"/>
</dbReference>
<dbReference type="EMBL" id="JBHUFB010000010">
    <property type="protein sequence ID" value="MFD1812786.1"/>
    <property type="molecule type" value="Genomic_DNA"/>
</dbReference>
<dbReference type="PROSITE" id="PS51192">
    <property type="entry name" value="HELICASE_ATP_BIND_1"/>
    <property type="match status" value="1"/>
</dbReference>
<keyword evidence="4" id="KW-0347">Helicase</keyword>
<comment type="caution">
    <text evidence="4">The sequence shown here is derived from an EMBL/GenBank/DDBJ whole genome shotgun (WGS) entry which is preliminary data.</text>
</comment>
<evidence type="ECO:0000313" key="4">
    <source>
        <dbReference type="EMBL" id="MFD1812786.1"/>
    </source>
</evidence>
<dbReference type="Pfam" id="PF00176">
    <property type="entry name" value="SNF2-rel_dom"/>
    <property type="match status" value="1"/>
</dbReference>
<dbReference type="PANTHER" id="PTHR10799">
    <property type="entry name" value="SNF2/RAD54 HELICASE FAMILY"/>
    <property type="match status" value="1"/>
</dbReference>
<keyword evidence="5" id="KW-1185">Reference proteome</keyword>
<feature type="domain" description="Helicase ATP-binding" evidence="2">
    <location>
        <begin position="472"/>
        <end position="636"/>
    </location>
</feature>
<dbReference type="Gene3D" id="3.40.50.10810">
    <property type="entry name" value="Tandem AAA-ATPase domain"/>
    <property type="match status" value="1"/>
</dbReference>
<dbReference type="SUPFAM" id="SSF52540">
    <property type="entry name" value="P-loop containing nucleoside triphosphate hydrolases"/>
    <property type="match status" value="2"/>
</dbReference>
<dbReference type="Gene3D" id="3.40.50.300">
    <property type="entry name" value="P-loop containing nucleotide triphosphate hydrolases"/>
    <property type="match status" value="1"/>
</dbReference>
<protein>
    <submittedName>
        <fullName evidence="4">DEAD/DEAH box helicase</fullName>
        <ecNumber evidence="4">3.6.4.-</ecNumber>
    </submittedName>
</protein>
<organism evidence="4 5">
    <name type="scientific">Rhodococcus gannanensis</name>
    <dbReference type="NCBI Taxonomy" id="1960308"/>
    <lineage>
        <taxon>Bacteria</taxon>
        <taxon>Bacillati</taxon>
        <taxon>Actinomycetota</taxon>
        <taxon>Actinomycetes</taxon>
        <taxon>Mycobacteriales</taxon>
        <taxon>Nocardiaceae</taxon>
        <taxon>Rhodococcus</taxon>
    </lineage>
</organism>
<reference evidence="5" key="1">
    <citation type="journal article" date="2019" name="Int. J. Syst. Evol. Microbiol.">
        <title>The Global Catalogue of Microorganisms (GCM) 10K type strain sequencing project: providing services to taxonomists for standard genome sequencing and annotation.</title>
        <authorList>
            <consortium name="The Broad Institute Genomics Platform"/>
            <consortium name="The Broad Institute Genome Sequencing Center for Infectious Disease"/>
            <person name="Wu L."/>
            <person name="Ma J."/>
        </authorList>
    </citation>
    <scope>NUCLEOTIDE SEQUENCE [LARGE SCALE GENOMIC DNA]</scope>
    <source>
        <strain evidence="5">DT72</strain>
    </source>
</reference>
<evidence type="ECO:0000259" key="2">
    <source>
        <dbReference type="PROSITE" id="PS51192"/>
    </source>
</evidence>
<keyword evidence="1 4" id="KW-0378">Hydrolase</keyword>
<dbReference type="InterPro" id="IPR014001">
    <property type="entry name" value="Helicase_ATP-bd"/>
</dbReference>
<evidence type="ECO:0000256" key="1">
    <source>
        <dbReference type="ARBA" id="ARBA00022801"/>
    </source>
</evidence>
<dbReference type="InterPro" id="IPR038718">
    <property type="entry name" value="SNF2-like_sf"/>
</dbReference>
<keyword evidence="4" id="KW-0547">Nucleotide-binding</keyword>
<sequence length="941" mass="102023">MVHAVWSSGSGVLLWVDDSADTSEWPSPLPGMLGRRFRHRATVTVPDARGELTEVTVPALALAPADAASLLLDLPAADPRLPGDLRYLIHVARGIRRWAEAGRVVPELRREDGNWWTRWRLLGGDRQRAWLAELGAAMPGVLRAAGGRQALDEFVLALTDPIVRDRLGGRDGDHPLLHALLTDTPLEVPERARVGEAESRLRRWRDSLAVEEPDLVLRLVEPDDLDGPDADVLLWRLEVCLRAAGEAPAPVRHTDPEGLRVALRLLGKAMEVYPRLRGVPSDPDGLDLLLPLAVVTDLVAHGARALAAAGVTLLLPRAWVVAAPSLRLTVASPPVLLDTDERDVGLHQLLSYNWELAIGDLVLTAAEVERLARSAADLVQLRGQWVQADAAALAKAAKYVGAHGSDGSTTLGGLLAQLTAADPPPLPVDSVTATGWVSSLLGGGARPDPVPPPAALEATLRPYQQRGLDWLAFMSGLGLGGILADDMGLGKTVQLLALLAHERERSDAAVAPTLLVCPMSVVGNWQREAARFTPGLRVHVHHGPGRLRDSAFAAAVADSDLVITTYAVATRDVELMHEKRWGRVVLDEAQHIKNAATAQSRAVRSIPARHRLALTGTPVENRLEELRSILDFANPGLLGSPQQFRARFAVPIERLQDESALARLRTVTSPFVLRRVKTDPAVIADLPEKFEMTVRANLTAEQAGLYRGVLDDMTRRLRDADNPRARKGVVLAALTRLKQVCNHPAHFLADGSPAVRRGRHRSGKLALVEDIVESVLADDERVLLFTQFREFGAIVAPYLAERFGVDVPFLHGGVSRTARDAMVRDFQDGASASPIMLLSLKAGGTGLNLTAANHVVHLDRWWNPAVENQATDRAFRIGQRRDVQVRKLLCVGTLEERIDAMLTGKAELADLAVGVGEKWITEMSDDELAALMMLGEDAVGE</sequence>
<proteinExistence type="predicted"/>
<evidence type="ECO:0000313" key="5">
    <source>
        <dbReference type="Proteomes" id="UP001597286"/>
    </source>
</evidence>
<dbReference type="InterPro" id="IPR049730">
    <property type="entry name" value="SNF2/RAD54-like_C"/>
</dbReference>
<dbReference type="SMART" id="SM00487">
    <property type="entry name" value="DEXDc"/>
    <property type="match status" value="1"/>
</dbReference>
<dbReference type="CDD" id="cd18012">
    <property type="entry name" value="DEXQc_arch_SWI2_SNF2"/>
    <property type="match status" value="1"/>
</dbReference>
<evidence type="ECO:0000259" key="3">
    <source>
        <dbReference type="PROSITE" id="PS51194"/>
    </source>
</evidence>
<dbReference type="GO" id="GO:0004386">
    <property type="term" value="F:helicase activity"/>
    <property type="evidence" value="ECO:0007669"/>
    <property type="project" value="UniProtKB-KW"/>
</dbReference>